<dbReference type="RefSeq" id="XP_060300484.1">
    <property type="nucleotide sequence ID" value="XM_060433404.1"/>
</dbReference>
<accession>A0AA40B4U0</accession>
<proteinExistence type="predicted"/>
<gene>
    <name evidence="1" type="ORF">B0T26DRAFT_141602</name>
</gene>
<sequence length="152" mass="16871">MDRMGPEKRKILRQLPIKILILLGAFVSAQKIRDAKLKQVEALCEAAKVRLGPLMRSSRDENFQRLYGEINGLRESIPAQISGNLTATTSSAVLENSETHSCLLPRRFIIGRASLKIRSATRYQSLVAPEGHCYRDPNSLDGCLSVNASCFL</sequence>
<dbReference type="GeneID" id="85316675"/>
<reference evidence="1" key="1">
    <citation type="submission" date="2023-06" db="EMBL/GenBank/DDBJ databases">
        <title>Genome-scale phylogeny and comparative genomics of the fungal order Sordariales.</title>
        <authorList>
            <consortium name="Lawrence Berkeley National Laboratory"/>
            <person name="Hensen N."/>
            <person name="Bonometti L."/>
            <person name="Westerberg I."/>
            <person name="Brannstrom I.O."/>
            <person name="Guillou S."/>
            <person name="Cros-Aarteil S."/>
            <person name="Calhoun S."/>
            <person name="Haridas S."/>
            <person name="Kuo A."/>
            <person name="Mondo S."/>
            <person name="Pangilinan J."/>
            <person name="Riley R."/>
            <person name="LaButti K."/>
            <person name="Andreopoulos B."/>
            <person name="Lipzen A."/>
            <person name="Chen C."/>
            <person name="Yanf M."/>
            <person name="Daum C."/>
            <person name="Ng V."/>
            <person name="Clum A."/>
            <person name="Steindorff A."/>
            <person name="Ohm R."/>
            <person name="Martin F."/>
            <person name="Silar P."/>
            <person name="Natvig D."/>
            <person name="Lalanne C."/>
            <person name="Gautier V."/>
            <person name="Ament-velasquez S.L."/>
            <person name="Kruys A."/>
            <person name="Hutchinson M.I."/>
            <person name="Powell A.J."/>
            <person name="Barry K."/>
            <person name="Miller A.N."/>
            <person name="Grigoriev I.V."/>
            <person name="Debuchy R."/>
            <person name="Gladieux P."/>
            <person name="Thoren M.H."/>
            <person name="Johannesson H."/>
        </authorList>
    </citation>
    <scope>NUCLEOTIDE SEQUENCE</scope>
    <source>
        <strain evidence="1">SMH2392-1A</strain>
    </source>
</reference>
<dbReference type="Proteomes" id="UP001172101">
    <property type="component" value="Unassembled WGS sequence"/>
</dbReference>
<name>A0AA40B4U0_9PEZI</name>
<dbReference type="AlphaFoldDB" id="A0AA40B4U0"/>
<evidence type="ECO:0000313" key="1">
    <source>
        <dbReference type="EMBL" id="KAK0727629.1"/>
    </source>
</evidence>
<organism evidence="1 2">
    <name type="scientific">Lasiosphaeria miniovina</name>
    <dbReference type="NCBI Taxonomy" id="1954250"/>
    <lineage>
        <taxon>Eukaryota</taxon>
        <taxon>Fungi</taxon>
        <taxon>Dikarya</taxon>
        <taxon>Ascomycota</taxon>
        <taxon>Pezizomycotina</taxon>
        <taxon>Sordariomycetes</taxon>
        <taxon>Sordariomycetidae</taxon>
        <taxon>Sordariales</taxon>
        <taxon>Lasiosphaeriaceae</taxon>
        <taxon>Lasiosphaeria</taxon>
    </lineage>
</organism>
<evidence type="ECO:0000313" key="2">
    <source>
        <dbReference type="Proteomes" id="UP001172101"/>
    </source>
</evidence>
<keyword evidence="2" id="KW-1185">Reference proteome</keyword>
<comment type="caution">
    <text evidence="1">The sequence shown here is derived from an EMBL/GenBank/DDBJ whole genome shotgun (WGS) entry which is preliminary data.</text>
</comment>
<protein>
    <submittedName>
        <fullName evidence="1">Uncharacterized protein</fullName>
    </submittedName>
</protein>
<dbReference type="EMBL" id="JAUIRO010000002">
    <property type="protein sequence ID" value="KAK0727629.1"/>
    <property type="molecule type" value="Genomic_DNA"/>
</dbReference>